<dbReference type="InterPro" id="IPR001851">
    <property type="entry name" value="ABC_transp_permease"/>
</dbReference>
<keyword evidence="7 8" id="KW-0472">Membrane</keyword>
<protein>
    <submittedName>
        <fullName evidence="9">Ribose ABC transport system, permease protein RbsC</fullName>
    </submittedName>
</protein>
<feature type="transmembrane region" description="Helical" evidence="8">
    <location>
        <begin position="20"/>
        <end position="41"/>
    </location>
</feature>
<keyword evidence="6 8" id="KW-1133">Transmembrane helix</keyword>
<feature type="transmembrane region" description="Helical" evidence="8">
    <location>
        <begin position="302"/>
        <end position="318"/>
    </location>
</feature>
<reference evidence="9 10" key="1">
    <citation type="submission" date="2015-04" db="EMBL/GenBank/DDBJ databases">
        <title>Draft genome sequence of bacteremic isolate Catabacter hongkongensis type strain HKU16T.</title>
        <authorList>
            <person name="Lau S.K."/>
            <person name="Teng J.L."/>
            <person name="Huang Y."/>
            <person name="Curreem S.O."/>
            <person name="Tsui S.K."/>
            <person name="Woo P.C."/>
        </authorList>
    </citation>
    <scope>NUCLEOTIDE SEQUENCE [LARGE SCALE GENOMIC DNA]</scope>
    <source>
        <strain evidence="9 10">HKU16</strain>
    </source>
</reference>
<dbReference type="GO" id="GO:0022857">
    <property type="term" value="F:transmembrane transporter activity"/>
    <property type="evidence" value="ECO:0007669"/>
    <property type="project" value="InterPro"/>
</dbReference>
<dbReference type="RefSeq" id="WP_046442735.1">
    <property type="nucleotide sequence ID" value="NZ_LAYJ01000068.1"/>
</dbReference>
<gene>
    <name evidence="9" type="ORF">CHK_0799</name>
</gene>
<keyword evidence="4" id="KW-0997">Cell inner membrane</keyword>
<feature type="transmembrane region" description="Helical" evidence="8">
    <location>
        <begin position="126"/>
        <end position="145"/>
    </location>
</feature>
<dbReference type="PATRIC" id="fig|270498.16.peg.397"/>
<accession>A0A0M2NHJ9</accession>
<keyword evidence="3" id="KW-1003">Cell membrane</keyword>
<dbReference type="STRING" id="270498.CHK_0799"/>
<evidence type="ECO:0000256" key="5">
    <source>
        <dbReference type="ARBA" id="ARBA00022692"/>
    </source>
</evidence>
<dbReference type="Pfam" id="PF02653">
    <property type="entry name" value="BPD_transp_2"/>
    <property type="match status" value="1"/>
</dbReference>
<evidence type="ECO:0000256" key="8">
    <source>
        <dbReference type="SAM" id="Phobius"/>
    </source>
</evidence>
<evidence type="ECO:0000256" key="1">
    <source>
        <dbReference type="ARBA" id="ARBA00004651"/>
    </source>
</evidence>
<keyword evidence="2" id="KW-0813">Transport</keyword>
<organism evidence="9 10">
    <name type="scientific">Christensenella hongkongensis</name>
    <dbReference type="NCBI Taxonomy" id="270498"/>
    <lineage>
        <taxon>Bacteria</taxon>
        <taxon>Bacillati</taxon>
        <taxon>Bacillota</taxon>
        <taxon>Clostridia</taxon>
        <taxon>Christensenellales</taxon>
        <taxon>Christensenellaceae</taxon>
        <taxon>Christensenella</taxon>
    </lineage>
</organism>
<feature type="transmembrane region" description="Helical" evidence="8">
    <location>
        <begin position="101"/>
        <end position="120"/>
    </location>
</feature>
<feature type="transmembrane region" description="Helical" evidence="8">
    <location>
        <begin position="219"/>
        <end position="237"/>
    </location>
</feature>
<proteinExistence type="predicted"/>
<evidence type="ECO:0000256" key="3">
    <source>
        <dbReference type="ARBA" id="ARBA00022475"/>
    </source>
</evidence>
<dbReference type="CDD" id="cd06579">
    <property type="entry name" value="TM_PBP1_transp_AraH_like"/>
    <property type="match status" value="1"/>
</dbReference>
<name>A0A0M2NHJ9_9FIRM</name>
<comment type="subcellular location">
    <subcellularLocation>
        <location evidence="1">Cell membrane</location>
        <topology evidence="1">Multi-pass membrane protein</topology>
    </subcellularLocation>
</comment>
<evidence type="ECO:0000256" key="2">
    <source>
        <dbReference type="ARBA" id="ARBA00022448"/>
    </source>
</evidence>
<evidence type="ECO:0000313" key="10">
    <source>
        <dbReference type="Proteomes" id="UP000034076"/>
    </source>
</evidence>
<feature type="transmembrane region" description="Helical" evidence="8">
    <location>
        <begin position="78"/>
        <end position="94"/>
    </location>
</feature>
<keyword evidence="5 8" id="KW-0812">Transmembrane</keyword>
<evidence type="ECO:0000256" key="6">
    <source>
        <dbReference type="ARBA" id="ARBA00022989"/>
    </source>
</evidence>
<comment type="caution">
    <text evidence="9">The sequence shown here is derived from an EMBL/GenBank/DDBJ whole genome shotgun (WGS) entry which is preliminary data.</text>
</comment>
<dbReference type="AlphaFoldDB" id="A0A0M2NHJ9"/>
<dbReference type="PANTHER" id="PTHR32196:SF21">
    <property type="entry name" value="ABC TRANSPORTER PERMEASE PROTEIN YPHD-RELATED"/>
    <property type="match status" value="1"/>
</dbReference>
<dbReference type="PANTHER" id="PTHR32196">
    <property type="entry name" value="ABC TRANSPORTER PERMEASE PROTEIN YPHD-RELATED-RELATED"/>
    <property type="match status" value="1"/>
</dbReference>
<dbReference type="Proteomes" id="UP000034076">
    <property type="component" value="Unassembled WGS sequence"/>
</dbReference>
<dbReference type="EMBL" id="LAYJ01000068">
    <property type="protein sequence ID" value="KKI51633.1"/>
    <property type="molecule type" value="Genomic_DNA"/>
</dbReference>
<keyword evidence="10" id="KW-1185">Reference proteome</keyword>
<feature type="transmembrane region" description="Helical" evidence="8">
    <location>
        <begin position="276"/>
        <end position="295"/>
    </location>
</feature>
<dbReference type="GO" id="GO:0005886">
    <property type="term" value="C:plasma membrane"/>
    <property type="evidence" value="ECO:0007669"/>
    <property type="project" value="UniProtKB-SubCell"/>
</dbReference>
<evidence type="ECO:0000313" key="9">
    <source>
        <dbReference type="EMBL" id="KKI51633.1"/>
    </source>
</evidence>
<evidence type="ECO:0000256" key="4">
    <source>
        <dbReference type="ARBA" id="ARBA00022519"/>
    </source>
</evidence>
<feature type="transmembrane region" description="Helical" evidence="8">
    <location>
        <begin position="166"/>
        <end position="187"/>
    </location>
</feature>
<feature type="transmembrane region" description="Helical" evidence="8">
    <location>
        <begin position="53"/>
        <end position="72"/>
    </location>
</feature>
<dbReference type="OrthoDB" id="9789111at2"/>
<evidence type="ECO:0000256" key="7">
    <source>
        <dbReference type="ARBA" id="ARBA00023136"/>
    </source>
</evidence>
<sequence>MEKELNTGFKKGFSRFIVKYNTYIMLAGLIIICISISPDFFTVNNIINIGRQYAALTVISMGMLLVILTGGIDLSVGSVMALGGVIVALFLNKFNVSTPGAVAITILVGAGLGAFAGFLVAKVKMAPFIVTLAVMTIARGVAFMVSNGTPIKIPAGTIEALGTGMVFGGLPTLVLIGIIAVVLFWFLLKYTSFGRLVVAIGSNETAVTLAGIRVKSYKASVYIISGICAAVAGILTASRTAMGSPVVGDGFELDAIAACVIGGASLSGGEGSAVKTLVGVLILALIGNIMNLLAVPSYPQDVIKGFIIIASVLLQVATSNRKNQGV</sequence>